<dbReference type="RefSeq" id="WP_377467691.1">
    <property type="nucleotide sequence ID" value="NZ_JBHLWN010000008.1"/>
</dbReference>
<gene>
    <name evidence="2" type="ORF">ACFFK0_00895</name>
</gene>
<accession>A0ABV6DEE8</accession>
<dbReference type="EMBL" id="JBHLWN010000008">
    <property type="protein sequence ID" value="MFC0211014.1"/>
    <property type="molecule type" value="Genomic_DNA"/>
</dbReference>
<protein>
    <submittedName>
        <fullName evidence="2">DUF4340 domain-containing protein</fullName>
    </submittedName>
</protein>
<proteinExistence type="predicted"/>
<reference evidence="2 3" key="1">
    <citation type="submission" date="2024-09" db="EMBL/GenBank/DDBJ databases">
        <authorList>
            <person name="Sun Q."/>
            <person name="Mori K."/>
        </authorList>
    </citation>
    <scope>NUCLEOTIDE SEQUENCE [LARGE SCALE GENOMIC DNA]</scope>
    <source>
        <strain evidence="2 3">CCM 7759</strain>
    </source>
</reference>
<organism evidence="2 3">
    <name type="scientific">Paenibacillus chartarius</name>
    <dbReference type="NCBI Taxonomy" id="747481"/>
    <lineage>
        <taxon>Bacteria</taxon>
        <taxon>Bacillati</taxon>
        <taxon>Bacillota</taxon>
        <taxon>Bacilli</taxon>
        <taxon>Bacillales</taxon>
        <taxon>Paenibacillaceae</taxon>
        <taxon>Paenibacillus</taxon>
    </lineage>
</organism>
<evidence type="ECO:0000313" key="2">
    <source>
        <dbReference type="EMBL" id="MFC0211014.1"/>
    </source>
</evidence>
<name>A0ABV6DEE8_9BACL</name>
<evidence type="ECO:0000313" key="3">
    <source>
        <dbReference type="Proteomes" id="UP001589776"/>
    </source>
</evidence>
<comment type="caution">
    <text evidence="2">The sequence shown here is derived from an EMBL/GenBank/DDBJ whole genome shotgun (WGS) entry which is preliminary data.</text>
</comment>
<dbReference type="InterPro" id="IPR025641">
    <property type="entry name" value="DUF4340"/>
</dbReference>
<evidence type="ECO:0000259" key="1">
    <source>
        <dbReference type="Pfam" id="PF14238"/>
    </source>
</evidence>
<keyword evidence="3" id="KW-1185">Reference proteome</keyword>
<dbReference type="Proteomes" id="UP001589776">
    <property type="component" value="Unassembled WGS sequence"/>
</dbReference>
<feature type="domain" description="DUF4340" evidence="1">
    <location>
        <begin position="71"/>
        <end position="232"/>
    </location>
</feature>
<dbReference type="Pfam" id="PF14238">
    <property type="entry name" value="DUF4340"/>
    <property type="match status" value="1"/>
</dbReference>
<sequence length="308" mass="32904">MKRLIPTLLLLIVCIGGFWYAKSQDFFREKQDDAVKTLAASVKAEDVQTVSLLGADGKVTELQRNADGKSWTMTKPGALPVEGGLVDGWISSYSLLTYEAKVEDNADLAKYGLDKPKQQYKITLKDGTARSVTVGNPVAVPGYSYVSVDDGKTVYQVSDQSLSGIGKAPVDFQVKGPVKLDYDKVTGLTVTWKGASWSLTKTDKDKAAAEAAWKLGDKELKGADATTVLSSFLFLETKLEAKPAGNVGTAAPDFTAELTESGDGGAAVTTKYTGRADGDNVWLVKEGDAWAYAIPVTSVQELADQGKK</sequence>